<reference evidence="7 8" key="1">
    <citation type="journal article" date="2019" name="Nat. Microbiol.">
        <title>Mediterranean grassland soil C-N compound turnover is dependent on rainfall and depth, and is mediated by genomically divergent microorganisms.</title>
        <authorList>
            <person name="Diamond S."/>
            <person name="Andeer P.F."/>
            <person name="Li Z."/>
            <person name="Crits-Christoph A."/>
            <person name="Burstein D."/>
            <person name="Anantharaman K."/>
            <person name="Lane K.R."/>
            <person name="Thomas B.C."/>
            <person name="Pan C."/>
            <person name="Northen T.R."/>
            <person name="Banfield J.F."/>
        </authorList>
    </citation>
    <scope>NUCLEOTIDE SEQUENCE [LARGE SCALE GENOMIC DNA]</scope>
    <source>
        <strain evidence="7">NP_5</strain>
    </source>
</reference>
<proteinExistence type="predicted"/>
<comment type="subcellular location">
    <subcellularLocation>
        <location evidence="1">Membrane</location>
        <topology evidence="1">Multi-pass membrane protein</topology>
    </subcellularLocation>
</comment>
<dbReference type="EMBL" id="VBAM01000235">
    <property type="protein sequence ID" value="TMJ11352.1"/>
    <property type="molecule type" value="Genomic_DNA"/>
</dbReference>
<feature type="transmembrane region" description="Helical" evidence="6">
    <location>
        <begin position="104"/>
        <end position="125"/>
    </location>
</feature>
<evidence type="ECO:0000313" key="7">
    <source>
        <dbReference type="EMBL" id="TMJ11352.1"/>
    </source>
</evidence>
<evidence type="ECO:0000256" key="6">
    <source>
        <dbReference type="SAM" id="Phobius"/>
    </source>
</evidence>
<accession>A0A537LTS3</accession>
<organism evidence="7 8">
    <name type="scientific">Candidatus Segetimicrobium genomatis</name>
    <dbReference type="NCBI Taxonomy" id="2569760"/>
    <lineage>
        <taxon>Bacteria</taxon>
        <taxon>Bacillati</taxon>
        <taxon>Candidatus Sysuimicrobiota</taxon>
        <taxon>Candidatus Sysuimicrobiia</taxon>
        <taxon>Candidatus Sysuimicrobiales</taxon>
        <taxon>Candidatus Segetimicrobiaceae</taxon>
        <taxon>Candidatus Segetimicrobium</taxon>
    </lineage>
</organism>
<keyword evidence="3 6" id="KW-0812">Transmembrane</keyword>
<evidence type="ECO:0000256" key="1">
    <source>
        <dbReference type="ARBA" id="ARBA00004141"/>
    </source>
</evidence>
<feature type="transmembrane region" description="Helical" evidence="6">
    <location>
        <begin position="70"/>
        <end position="92"/>
    </location>
</feature>
<protein>
    <submittedName>
        <fullName evidence="7">Energy-coupling factor transporter transmembrane protein EcfT</fullName>
    </submittedName>
</protein>
<dbReference type="InterPro" id="IPR003339">
    <property type="entry name" value="ABC/ECF_trnsptr_transmembrane"/>
</dbReference>
<comment type="caution">
    <text evidence="7">The sequence shown here is derived from an EMBL/GenBank/DDBJ whole genome shotgun (WGS) entry which is preliminary data.</text>
</comment>
<dbReference type="PANTHER" id="PTHR34857">
    <property type="entry name" value="SLL0384 PROTEIN"/>
    <property type="match status" value="1"/>
</dbReference>
<dbReference type="AlphaFoldDB" id="A0A537LTS3"/>
<dbReference type="GO" id="GO:0005886">
    <property type="term" value="C:plasma membrane"/>
    <property type="evidence" value="ECO:0007669"/>
    <property type="project" value="UniProtKB-ARBA"/>
</dbReference>
<evidence type="ECO:0000313" key="8">
    <source>
        <dbReference type="Proteomes" id="UP000320393"/>
    </source>
</evidence>
<keyword evidence="2" id="KW-1003">Cell membrane</keyword>
<gene>
    <name evidence="7" type="ORF">E6H02_07015</name>
</gene>
<keyword evidence="4 6" id="KW-1133">Transmembrane helix</keyword>
<dbReference type="InterPro" id="IPR051611">
    <property type="entry name" value="ECF_transporter_component"/>
</dbReference>
<keyword evidence="5 6" id="KW-0472">Membrane</keyword>
<evidence type="ECO:0000256" key="2">
    <source>
        <dbReference type="ARBA" id="ARBA00022475"/>
    </source>
</evidence>
<evidence type="ECO:0000256" key="5">
    <source>
        <dbReference type="ARBA" id="ARBA00023136"/>
    </source>
</evidence>
<evidence type="ECO:0000256" key="4">
    <source>
        <dbReference type="ARBA" id="ARBA00022989"/>
    </source>
</evidence>
<name>A0A537LTS3_9BACT</name>
<feature type="non-terminal residue" evidence="7">
    <location>
        <position position="150"/>
    </location>
</feature>
<dbReference type="CDD" id="cd16914">
    <property type="entry name" value="EcfT"/>
    <property type="match status" value="1"/>
</dbReference>
<feature type="transmembrane region" description="Helical" evidence="6">
    <location>
        <begin position="31"/>
        <end position="61"/>
    </location>
</feature>
<sequence>MSEFELLRNITIGQYLPTGSYLHRLNPQAKIVAAILVTAAVSFTPTLVGNVCLLVACAVIVRLGRIPPSYALRGLIPAIPFLVILAVLQLLLFGRNFDPTSPVIFQWGWVVVTAAVGRVVLISAARFVELLIVTSVFTLSTRITELTHGI</sequence>
<dbReference type="Pfam" id="PF02361">
    <property type="entry name" value="CbiQ"/>
    <property type="match status" value="1"/>
</dbReference>
<dbReference type="Proteomes" id="UP000320393">
    <property type="component" value="Unassembled WGS sequence"/>
</dbReference>
<dbReference type="PANTHER" id="PTHR34857:SF2">
    <property type="entry name" value="SLL0384 PROTEIN"/>
    <property type="match status" value="1"/>
</dbReference>
<evidence type="ECO:0000256" key="3">
    <source>
        <dbReference type="ARBA" id="ARBA00022692"/>
    </source>
</evidence>